<evidence type="ECO:0000313" key="4">
    <source>
        <dbReference type="Proteomes" id="UP000467322"/>
    </source>
</evidence>
<dbReference type="Gene3D" id="2.40.128.150">
    <property type="entry name" value="Cysteine proteinases"/>
    <property type="match status" value="1"/>
</dbReference>
<organism evidence="3 4">
    <name type="scientific">Maritimibacter harenae</name>
    <dbReference type="NCBI Taxonomy" id="2606218"/>
    <lineage>
        <taxon>Bacteria</taxon>
        <taxon>Pseudomonadati</taxon>
        <taxon>Pseudomonadota</taxon>
        <taxon>Alphaproteobacteria</taxon>
        <taxon>Rhodobacterales</taxon>
        <taxon>Roseobacteraceae</taxon>
        <taxon>Maritimibacter</taxon>
    </lineage>
</organism>
<dbReference type="InterPro" id="IPR001447">
    <property type="entry name" value="Arylamine_N-AcTrfase"/>
</dbReference>
<name>A0A845M4Q6_9RHOB</name>
<comment type="similarity">
    <text evidence="1 2">Belongs to the arylamine N-acetyltransferase family.</text>
</comment>
<dbReference type="Pfam" id="PF00797">
    <property type="entry name" value="Acetyltransf_2"/>
    <property type="match status" value="1"/>
</dbReference>
<dbReference type="InterPro" id="IPR038765">
    <property type="entry name" value="Papain-like_cys_pep_sf"/>
</dbReference>
<dbReference type="AlphaFoldDB" id="A0A845M4Q6"/>
<dbReference type="EMBL" id="WTUX01000017">
    <property type="protein sequence ID" value="MZR14202.1"/>
    <property type="molecule type" value="Genomic_DNA"/>
</dbReference>
<dbReference type="PANTHER" id="PTHR11786:SF0">
    <property type="entry name" value="ARYLAMINE N-ACETYLTRANSFERASE 4-RELATED"/>
    <property type="match status" value="1"/>
</dbReference>
<keyword evidence="4" id="KW-1185">Reference proteome</keyword>
<evidence type="ECO:0000313" key="3">
    <source>
        <dbReference type="EMBL" id="MZR14202.1"/>
    </source>
</evidence>
<keyword evidence="3" id="KW-0808">Transferase</keyword>
<evidence type="ECO:0000256" key="2">
    <source>
        <dbReference type="RuleBase" id="RU003452"/>
    </source>
</evidence>
<protein>
    <submittedName>
        <fullName evidence="3">Arylamine N-acetyltransferase</fullName>
    </submittedName>
</protein>
<dbReference type="RefSeq" id="WP_161352316.1">
    <property type="nucleotide sequence ID" value="NZ_WTUX01000017.1"/>
</dbReference>
<gene>
    <name evidence="3" type="ORF">GQE99_14360</name>
</gene>
<sequence>MSFDLDAYLDRLGLSDVPPGAAGLTALTRAHMRAIPFENIDPLTGRVPSLDPDAQMDKLVRRRRGGYCFEHNWLFGEALGALGYAATPVLARVRNGAPEGGARTHQAFLVDVDGATLVTDVGFGGHAPIDPVPLVAGAAFEAPNGTYRFTRDPQSDERVLERRAGGAWVSLWGFDDHPVRPVDIEAANVVTACWDKAPFRSNLMAAFHGPDGRVALFNRALTRGLPPEQTRHVIETRDELAQVLREDFTLALGDDLIDAIWAKIEDAPLGR</sequence>
<dbReference type="Proteomes" id="UP000467322">
    <property type="component" value="Unassembled WGS sequence"/>
</dbReference>
<dbReference type="PRINTS" id="PR01543">
    <property type="entry name" value="ANATRNSFRASE"/>
</dbReference>
<proteinExistence type="inferred from homology"/>
<dbReference type="PANTHER" id="PTHR11786">
    <property type="entry name" value="N-HYDROXYARYLAMINE O-ACETYLTRANSFERASE"/>
    <property type="match status" value="1"/>
</dbReference>
<dbReference type="Gene3D" id="3.30.2140.10">
    <property type="entry name" value="Arylamine N-acetyltransferase"/>
    <property type="match status" value="1"/>
</dbReference>
<comment type="caution">
    <text evidence="3">The sequence shown here is derived from an EMBL/GenBank/DDBJ whole genome shotgun (WGS) entry which is preliminary data.</text>
</comment>
<dbReference type="SUPFAM" id="SSF54001">
    <property type="entry name" value="Cysteine proteinases"/>
    <property type="match status" value="1"/>
</dbReference>
<evidence type="ECO:0000256" key="1">
    <source>
        <dbReference type="ARBA" id="ARBA00006547"/>
    </source>
</evidence>
<accession>A0A845M4Q6</accession>
<reference evidence="3 4" key="1">
    <citation type="submission" date="2019-12" db="EMBL/GenBank/DDBJ databases">
        <title>Maritimibacter sp. nov. sp. isolated from sea sand.</title>
        <authorList>
            <person name="Kim J."/>
            <person name="Jeong S.E."/>
            <person name="Jung H.S."/>
            <person name="Jeon C.O."/>
        </authorList>
    </citation>
    <scope>NUCLEOTIDE SEQUENCE [LARGE SCALE GENOMIC DNA]</scope>
    <source>
        <strain evidence="3 4">DP07</strain>
    </source>
</reference>
<dbReference type="GO" id="GO:0016407">
    <property type="term" value="F:acetyltransferase activity"/>
    <property type="evidence" value="ECO:0007669"/>
    <property type="project" value="InterPro"/>
</dbReference>